<reference evidence="2 3" key="1">
    <citation type="submission" date="2016-06" db="EMBL/GenBank/DDBJ databases">
        <authorList>
            <person name="Kjaerup R.B."/>
            <person name="Dalgaard T.S."/>
            <person name="Juul-Madsen H.R."/>
        </authorList>
    </citation>
    <scope>NUCLEOTIDE SEQUENCE [LARGE SCALE GENOMIC DNA]</scope>
    <source>
        <strain evidence="2 3">DSM 43821</strain>
    </source>
</reference>
<dbReference type="RefSeq" id="WP_088960201.1">
    <property type="nucleotide sequence ID" value="NZ_LT607410.1"/>
</dbReference>
<evidence type="ECO:0000313" key="2">
    <source>
        <dbReference type="EMBL" id="SCE85135.1"/>
    </source>
</evidence>
<accession>A0A1C4VMV0</accession>
<organism evidence="2 3">
    <name type="scientific">Micromonospora purpureochromogenes</name>
    <dbReference type="NCBI Taxonomy" id="47872"/>
    <lineage>
        <taxon>Bacteria</taxon>
        <taxon>Bacillati</taxon>
        <taxon>Actinomycetota</taxon>
        <taxon>Actinomycetes</taxon>
        <taxon>Micromonosporales</taxon>
        <taxon>Micromonosporaceae</taxon>
        <taxon>Micromonospora</taxon>
    </lineage>
</organism>
<dbReference type="Proteomes" id="UP000198228">
    <property type="component" value="Chromosome I"/>
</dbReference>
<feature type="region of interest" description="Disordered" evidence="1">
    <location>
        <begin position="74"/>
        <end position="101"/>
    </location>
</feature>
<name>A0A1C4VMV0_9ACTN</name>
<protein>
    <submittedName>
        <fullName evidence="2">Uncharacterized protein</fullName>
    </submittedName>
</protein>
<gene>
    <name evidence="2" type="ORF">GA0074696_1230</name>
</gene>
<dbReference type="AlphaFoldDB" id="A0A1C4VMV0"/>
<proteinExistence type="predicted"/>
<evidence type="ECO:0000256" key="1">
    <source>
        <dbReference type="SAM" id="MobiDB-lite"/>
    </source>
</evidence>
<evidence type="ECO:0000313" key="3">
    <source>
        <dbReference type="Proteomes" id="UP000198228"/>
    </source>
</evidence>
<dbReference type="EMBL" id="LT607410">
    <property type="protein sequence ID" value="SCE85135.1"/>
    <property type="molecule type" value="Genomic_DNA"/>
</dbReference>
<sequence>MAKKRTSPPRQAQAKGAKIVSAYLENADVFRTAKTAGTKPNGPAVLVLRNRPDFHKRDFERKARDLVRLGQEGRLSKAKSDRTANNVYHRGGRGTRPGTRTRTNVFRDRVTRRLTRNKRLTQQHGTRDTNQYVANKDLVDRLYDGRGPITARGQGLDPDHVHELQLDGKDEYANLRLMDAWTNREIGREISVALRDVPEGTPVIVKVLP</sequence>